<evidence type="ECO:0000313" key="2">
    <source>
        <dbReference type="Proteomes" id="UP000232062"/>
    </source>
</evidence>
<dbReference type="Proteomes" id="UP000232062">
    <property type="component" value="Unassembled WGS sequence"/>
</dbReference>
<gene>
    <name evidence="1" type="ORF">PRCB_10870</name>
</gene>
<name>A0A2M9WDE2_9GAMM</name>
<proteinExistence type="predicted"/>
<dbReference type="EMBL" id="PIQI01000015">
    <property type="protein sequence ID" value="PJZ05537.1"/>
    <property type="molecule type" value="Genomic_DNA"/>
</dbReference>
<reference evidence="1 2" key="1">
    <citation type="submission" date="2017-11" db="EMBL/GenBank/DDBJ databases">
        <title>The genome sequence of Pantoea rodasii DSM 26611.</title>
        <authorList>
            <person name="Gao J."/>
            <person name="Mao X."/>
            <person name="Sun J."/>
        </authorList>
    </citation>
    <scope>NUCLEOTIDE SEQUENCE [LARGE SCALE GENOMIC DNA]</scope>
    <source>
        <strain evidence="1 2">DSM 26611</strain>
    </source>
</reference>
<dbReference type="AlphaFoldDB" id="A0A2M9WDE2"/>
<evidence type="ECO:0000313" key="1">
    <source>
        <dbReference type="EMBL" id="PJZ05537.1"/>
    </source>
</evidence>
<accession>A0A2M9WDE2</accession>
<protein>
    <submittedName>
        <fullName evidence="1">Uncharacterized protein</fullName>
    </submittedName>
</protein>
<comment type="caution">
    <text evidence="1">The sequence shown here is derived from an EMBL/GenBank/DDBJ whole genome shotgun (WGS) entry which is preliminary data.</text>
</comment>
<keyword evidence="2" id="KW-1185">Reference proteome</keyword>
<sequence length="63" mass="6982">MQALENPDIAAHLVSGIRAKLDLFALARACIAPSRDHKVLSQLPILMEGRPSKVIFYYGMCQL</sequence>
<organism evidence="1 2">
    <name type="scientific">Pantoea rodasii</name>
    <dbReference type="NCBI Taxonomy" id="1076549"/>
    <lineage>
        <taxon>Bacteria</taxon>
        <taxon>Pseudomonadati</taxon>
        <taxon>Pseudomonadota</taxon>
        <taxon>Gammaproteobacteria</taxon>
        <taxon>Enterobacterales</taxon>
        <taxon>Erwiniaceae</taxon>
        <taxon>Pantoea</taxon>
    </lineage>
</organism>